<dbReference type="OrthoDB" id="2635at2759"/>
<feature type="non-terminal residue" evidence="3">
    <location>
        <position position="1"/>
    </location>
</feature>
<organism evidence="3 4">
    <name type="scientific">Chrysochromulina tobinii</name>
    <dbReference type="NCBI Taxonomy" id="1460289"/>
    <lineage>
        <taxon>Eukaryota</taxon>
        <taxon>Haptista</taxon>
        <taxon>Haptophyta</taxon>
        <taxon>Prymnesiophyceae</taxon>
        <taxon>Prymnesiales</taxon>
        <taxon>Chrysochromulinaceae</taxon>
        <taxon>Chrysochromulina</taxon>
    </lineage>
</organism>
<evidence type="ECO:0000313" key="3">
    <source>
        <dbReference type="EMBL" id="KOO24124.1"/>
    </source>
</evidence>
<accession>A0A0M0JC23</accession>
<comment type="caution">
    <text evidence="3">The sequence shown here is derived from an EMBL/GenBank/DDBJ whole genome shotgun (WGS) entry which is preliminary data.</text>
</comment>
<dbReference type="InterPro" id="IPR008979">
    <property type="entry name" value="Galactose-bd-like_sf"/>
</dbReference>
<dbReference type="Pfam" id="PF06201">
    <property type="entry name" value="PITH"/>
    <property type="match status" value="1"/>
</dbReference>
<protein>
    <submittedName>
        <fullName evidence="3">Thioredoxin-like protein 1</fullName>
    </submittedName>
</protein>
<sequence length="240" mass="25600">FSPAAKHATRKPLELTARIDNGYNYELHGAKRDFRDLPVPIAAMSKQVASAASSGPAAPAPQPPAAYGAAAMEDLLESIHWSGCEVLNATKTDAVGSLLKQGLRDQELMIVESDADEQLLISIAFKAKVKVHSIAIKAPADGRAPKSLKLFVNKPSMDCSDGESMVADQEIELSAEQLGERLELKFVKFQNVDRLTLFIHANQGAEDSTALSGIKLWGAGLAQTNMADFKRVAGSAGEGE</sequence>
<evidence type="ECO:0000259" key="2">
    <source>
        <dbReference type="PROSITE" id="PS51532"/>
    </source>
</evidence>
<dbReference type="Gene3D" id="2.60.120.470">
    <property type="entry name" value="PITH domain"/>
    <property type="match status" value="1"/>
</dbReference>
<evidence type="ECO:0000256" key="1">
    <source>
        <dbReference type="ARBA" id="ARBA00023157"/>
    </source>
</evidence>
<name>A0A0M0JC23_9EUKA</name>
<dbReference type="PROSITE" id="PS51532">
    <property type="entry name" value="PITH"/>
    <property type="match status" value="1"/>
</dbReference>
<dbReference type="SUPFAM" id="SSF49785">
    <property type="entry name" value="Galactose-binding domain-like"/>
    <property type="match status" value="1"/>
</dbReference>
<evidence type="ECO:0000313" key="4">
    <source>
        <dbReference type="Proteomes" id="UP000037460"/>
    </source>
</evidence>
<reference evidence="4" key="1">
    <citation type="journal article" date="2015" name="PLoS Genet.">
        <title>Genome Sequence and Transcriptome Analyses of Chrysochromulina tobin: Metabolic Tools for Enhanced Algal Fitness in the Prominent Order Prymnesiales (Haptophyceae).</title>
        <authorList>
            <person name="Hovde B.T."/>
            <person name="Deodato C.R."/>
            <person name="Hunsperger H.M."/>
            <person name="Ryken S.A."/>
            <person name="Yost W."/>
            <person name="Jha R.K."/>
            <person name="Patterson J."/>
            <person name="Monnat R.J. Jr."/>
            <person name="Barlow S.B."/>
            <person name="Starkenburg S.R."/>
            <person name="Cattolico R.A."/>
        </authorList>
    </citation>
    <scope>NUCLEOTIDE SEQUENCE</scope>
    <source>
        <strain evidence="4">CCMP291</strain>
    </source>
</reference>
<dbReference type="AlphaFoldDB" id="A0A0M0JC23"/>
<keyword evidence="1" id="KW-1015">Disulfide bond</keyword>
<keyword evidence="4" id="KW-1185">Reference proteome</keyword>
<dbReference type="InterPro" id="IPR010400">
    <property type="entry name" value="PITH_dom"/>
</dbReference>
<proteinExistence type="predicted"/>
<dbReference type="Proteomes" id="UP000037460">
    <property type="component" value="Unassembled WGS sequence"/>
</dbReference>
<dbReference type="GO" id="GO:0005737">
    <property type="term" value="C:cytoplasm"/>
    <property type="evidence" value="ECO:0007669"/>
    <property type="project" value="UniProtKB-ARBA"/>
</dbReference>
<dbReference type="EMBL" id="JWZX01003124">
    <property type="protein sequence ID" value="KOO24124.1"/>
    <property type="molecule type" value="Genomic_DNA"/>
</dbReference>
<dbReference type="InterPro" id="IPR037047">
    <property type="entry name" value="PITH_dom_sf"/>
</dbReference>
<dbReference type="PANTHER" id="PTHR46115">
    <property type="entry name" value="THIOREDOXIN-LIKE PROTEIN 1"/>
    <property type="match status" value="1"/>
</dbReference>
<gene>
    <name evidence="3" type="ORF">Ctob_004908</name>
</gene>
<feature type="domain" description="PITH" evidence="2">
    <location>
        <begin position="64"/>
        <end position="236"/>
    </location>
</feature>